<name>A0AB74U5S8_9GAMM</name>
<dbReference type="InterPro" id="IPR029058">
    <property type="entry name" value="AB_hydrolase_fold"/>
</dbReference>
<dbReference type="AlphaFoldDB" id="A0AB74U5S8"/>
<dbReference type="EMBL" id="CP159578">
    <property type="protein sequence ID" value="XCJ79179.1"/>
    <property type="molecule type" value="Genomic_DNA"/>
</dbReference>
<dbReference type="Gene3D" id="3.40.50.1820">
    <property type="entry name" value="alpha/beta hydrolase"/>
    <property type="match status" value="1"/>
</dbReference>
<evidence type="ECO:0008006" key="2">
    <source>
        <dbReference type="Google" id="ProtNLM"/>
    </source>
</evidence>
<accession>A0AB74U5S8</accession>
<organism evidence="1">
    <name type="scientific">Salinicola endophyticus</name>
    <dbReference type="NCBI Taxonomy" id="1949083"/>
    <lineage>
        <taxon>Bacteria</taxon>
        <taxon>Pseudomonadati</taxon>
        <taxon>Pseudomonadota</taxon>
        <taxon>Gammaproteobacteria</taxon>
        <taxon>Oceanospirillales</taxon>
        <taxon>Halomonadaceae</taxon>
        <taxon>Salinicola</taxon>
    </lineage>
</organism>
<evidence type="ECO:0000313" key="1">
    <source>
        <dbReference type="EMBL" id="XCJ79179.1"/>
    </source>
</evidence>
<reference evidence="1" key="1">
    <citation type="submission" date="2024-06" db="EMBL/GenBank/DDBJ databases">
        <title>Complete genome of Salinicola endophyticus HNIBRBA4755.</title>
        <authorList>
            <person name="Shin S.Y."/>
            <person name="Kang H."/>
            <person name="Song J."/>
        </authorList>
    </citation>
    <scope>NUCLEOTIDE SEQUENCE</scope>
    <source>
        <strain evidence="1">HNIBRBA4755</strain>
    </source>
</reference>
<dbReference type="SUPFAM" id="SSF53474">
    <property type="entry name" value="alpha/beta-Hydrolases"/>
    <property type="match status" value="1"/>
</dbReference>
<gene>
    <name evidence="1" type="ORF">ABV408_17290</name>
</gene>
<protein>
    <recommendedName>
        <fullName evidence="2">PGAP1-like protein</fullName>
    </recommendedName>
</protein>
<sequence length="525" mass="58394">MSQYNIYDIFDMAVSCMRPSAENHVTEVAVHEGVIPIVFVPGVMGSNLVNTQSDDTWRLDSQLSAAPWLIKGAQARKRILNPAQTSVDPEGHVPQDIARRYIDHRSGDKIPTDELLRARGWGEVANMSYGDFLVWLETQLNIEFKSAFSTLKSNLTRHYIETRGLSEKKAQARAKGNVQTLGRFNFPVHACGYNWLQSNSDSAATLARRIEDIIAGYRQACMTCKQAILVTHSMGGLVARYYSEVSGGNADLLGIVHGVMPTIGAAVFYRRMKSGTESQAFSPSSWATSQVLGASSREMTAVLAQAPGPLQLVPTPEYGSGWLRIERPDESVLTLPTASDPYTEIYLERDHWWGMMDETLAMPELGLSAPDRQGTLNEAWEAYSRIVNLSVKTFHSALSEQFHTNTYLFYSDSDAHPSYGSVTWHGREVSYGSDTLMGARMMDQYGERRMITERDSRGRPRFYQYTISDADEPGDGTVPARSGSVGVAQSQESLAIATEHEPAYNQEAARWFTLASLLEIAEQWE</sequence>
<dbReference type="RefSeq" id="WP_353980129.1">
    <property type="nucleotide sequence ID" value="NZ_CP159578.1"/>
</dbReference>
<proteinExistence type="predicted"/>